<protein>
    <submittedName>
        <fullName evidence="1">Uncharacterized protein</fullName>
    </submittedName>
</protein>
<dbReference type="EMBL" id="JARKIE010000587">
    <property type="protein sequence ID" value="KAJ7626451.1"/>
    <property type="molecule type" value="Genomic_DNA"/>
</dbReference>
<name>A0AAD7BNV0_MYCRO</name>
<dbReference type="Proteomes" id="UP001221757">
    <property type="component" value="Unassembled WGS sequence"/>
</dbReference>
<proteinExistence type="predicted"/>
<sequence>MASSMLTVSVAVNGLSVQIPQVNREIGIRLLPSSTLINYQEVTFLVPLTEGLHRMKPTSQTLAIDISAQDTAQSYVHVETRVHISKPLLFPDRNARLRYETLKTMASAYDSNLRSLEEHWRTVFAELFRAILPGHIIVQEEGTLWTFHDTTRNPAAALLPLNRTMPLGSGSGYSMRPDFRAIVSRAGRIHFPILGECKKAISRQHASPSGWPATGHGRAAFISSLRHAVNQVELQAVVLFKLDRDSQEMATRQSTVCLVAAVGPIYVMTLVTREQIESAYPDANLEEVNDQIRILEQQEELERARDAVSISPDAMQNS</sequence>
<evidence type="ECO:0000313" key="2">
    <source>
        <dbReference type="Proteomes" id="UP001221757"/>
    </source>
</evidence>
<keyword evidence="2" id="KW-1185">Reference proteome</keyword>
<comment type="caution">
    <text evidence="1">The sequence shown here is derived from an EMBL/GenBank/DDBJ whole genome shotgun (WGS) entry which is preliminary data.</text>
</comment>
<gene>
    <name evidence="1" type="ORF">B0H17DRAFT_1110902</name>
</gene>
<evidence type="ECO:0000313" key="1">
    <source>
        <dbReference type="EMBL" id="KAJ7626451.1"/>
    </source>
</evidence>
<accession>A0AAD7BNV0</accession>
<reference evidence="1" key="1">
    <citation type="submission" date="2023-03" db="EMBL/GenBank/DDBJ databases">
        <title>Massive genome expansion in bonnet fungi (Mycena s.s.) driven by repeated elements and novel gene families across ecological guilds.</title>
        <authorList>
            <consortium name="Lawrence Berkeley National Laboratory"/>
            <person name="Harder C.B."/>
            <person name="Miyauchi S."/>
            <person name="Viragh M."/>
            <person name="Kuo A."/>
            <person name="Thoen E."/>
            <person name="Andreopoulos B."/>
            <person name="Lu D."/>
            <person name="Skrede I."/>
            <person name="Drula E."/>
            <person name="Henrissat B."/>
            <person name="Morin E."/>
            <person name="Kohler A."/>
            <person name="Barry K."/>
            <person name="LaButti K."/>
            <person name="Morin E."/>
            <person name="Salamov A."/>
            <person name="Lipzen A."/>
            <person name="Mereny Z."/>
            <person name="Hegedus B."/>
            <person name="Baldrian P."/>
            <person name="Stursova M."/>
            <person name="Weitz H."/>
            <person name="Taylor A."/>
            <person name="Grigoriev I.V."/>
            <person name="Nagy L.G."/>
            <person name="Martin F."/>
            <person name="Kauserud H."/>
        </authorList>
    </citation>
    <scope>NUCLEOTIDE SEQUENCE</scope>
    <source>
        <strain evidence="1">CBHHK067</strain>
    </source>
</reference>
<dbReference type="AlphaFoldDB" id="A0AAD7BNV0"/>
<organism evidence="1 2">
    <name type="scientific">Mycena rosella</name>
    <name type="common">Pink bonnet</name>
    <name type="synonym">Agaricus rosellus</name>
    <dbReference type="NCBI Taxonomy" id="1033263"/>
    <lineage>
        <taxon>Eukaryota</taxon>
        <taxon>Fungi</taxon>
        <taxon>Dikarya</taxon>
        <taxon>Basidiomycota</taxon>
        <taxon>Agaricomycotina</taxon>
        <taxon>Agaricomycetes</taxon>
        <taxon>Agaricomycetidae</taxon>
        <taxon>Agaricales</taxon>
        <taxon>Marasmiineae</taxon>
        <taxon>Mycenaceae</taxon>
        <taxon>Mycena</taxon>
    </lineage>
</organism>